<evidence type="ECO:0000313" key="2">
    <source>
        <dbReference type="EMBL" id="RAU81828.1"/>
    </source>
</evidence>
<reference evidence="2 3" key="1">
    <citation type="submission" date="2018-06" db="EMBL/GenBank/DDBJ databases">
        <authorList>
            <person name="Liu Z.-W."/>
        </authorList>
    </citation>
    <scope>NUCLEOTIDE SEQUENCE [LARGE SCALE GENOMIC DNA]</scope>
    <source>
        <strain evidence="2 3">2b14</strain>
    </source>
</reference>
<dbReference type="GO" id="GO:0019867">
    <property type="term" value="C:outer membrane"/>
    <property type="evidence" value="ECO:0007669"/>
    <property type="project" value="InterPro"/>
</dbReference>
<dbReference type="Gene3D" id="2.60.40.3620">
    <property type="match status" value="2"/>
</dbReference>
<name>A0A364RBX0_9BACT</name>
<gene>
    <name evidence="2" type="ORF">DP923_14120</name>
</gene>
<dbReference type="OrthoDB" id="975117at2"/>
<evidence type="ECO:0000259" key="1">
    <source>
        <dbReference type="Pfam" id="PF14292"/>
    </source>
</evidence>
<dbReference type="InterPro" id="IPR025970">
    <property type="entry name" value="SusE"/>
</dbReference>
<reference evidence="2 3" key="2">
    <citation type="submission" date="2018-07" db="EMBL/GenBank/DDBJ databases">
        <title>Pontibacter sp. 2b14 genomic sequence and assembly.</title>
        <authorList>
            <person name="Du Z.-J."/>
        </authorList>
    </citation>
    <scope>NUCLEOTIDE SEQUENCE [LARGE SCALE GENOMIC DNA]</scope>
    <source>
        <strain evidence="2 3">2b14</strain>
    </source>
</reference>
<sequence length="380" mass="42618">MRAVSINCSHTYTFILKDICMKTIYNRLFILCFMSLFLFSCEKDEDMVVVKAGTAPALSMDASNLVLTEDKAENKAIALNWTASDFAYQAAVTYTLQLDMKGNNFAAPLETAMGSGVLKKEFTVSEFNTLINRMPVTAFRENEVEVRVKASVSDLVAPVYSNVSILNITPYLTEPPYKTLYMVGGATDAGWDNSKAIAMLRDPNDLFKFTYTGKFKADYFKFLGKRGSWAPMYGGQNNTLIFRETESDPDPASIQIATEGYKTVTVDLRNNTYTITDFDASAKATYPSIGMIGTFTEWGSDVLMTRSDFNPHYWSIEYTFKEDVQMKFRVAGDWGTNWGAPIGEEQKLFNKTGGENFQVAAGSYLIVFNDLTNNYIFVKK</sequence>
<accession>A0A364RBX0</accession>
<dbReference type="Proteomes" id="UP000251692">
    <property type="component" value="Unassembled WGS sequence"/>
</dbReference>
<protein>
    <recommendedName>
        <fullName evidence="1">SusE outer membrane protein domain-containing protein</fullName>
    </recommendedName>
</protein>
<keyword evidence="3" id="KW-1185">Reference proteome</keyword>
<proteinExistence type="predicted"/>
<comment type="caution">
    <text evidence="2">The sequence shown here is derived from an EMBL/GenBank/DDBJ whole genome shotgun (WGS) entry which is preliminary data.</text>
</comment>
<organism evidence="2 3">
    <name type="scientific">Pontibacter arcticus</name>
    <dbReference type="NCBI Taxonomy" id="2080288"/>
    <lineage>
        <taxon>Bacteria</taxon>
        <taxon>Pseudomonadati</taxon>
        <taxon>Bacteroidota</taxon>
        <taxon>Cytophagia</taxon>
        <taxon>Cytophagales</taxon>
        <taxon>Hymenobacteraceae</taxon>
        <taxon>Pontibacter</taxon>
    </lineage>
</organism>
<evidence type="ECO:0000313" key="3">
    <source>
        <dbReference type="Proteomes" id="UP000251692"/>
    </source>
</evidence>
<feature type="domain" description="SusE outer membrane protein" evidence="1">
    <location>
        <begin position="43"/>
        <end position="149"/>
    </location>
</feature>
<dbReference type="GO" id="GO:2001070">
    <property type="term" value="F:starch binding"/>
    <property type="evidence" value="ECO:0007669"/>
    <property type="project" value="InterPro"/>
</dbReference>
<dbReference type="Pfam" id="PF14292">
    <property type="entry name" value="SusE"/>
    <property type="match status" value="1"/>
</dbReference>
<dbReference type="EMBL" id="QMDV01000004">
    <property type="protein sequence ID" value="RAU81828.1"/>
    <property type="molecule type" value="Genomic_DNA"/>
</dbReference>
<dbReference type="AlphaFoldDB" id="A0A364RBX0"/>